<organism evidence="1 2">
    <name type="scientific">Brevibacterium aurantiacum</name>
    <dbReference type="NCBI Taxonomy" id="273384"/>
    <lineage>
        <taxon>Bacteria</taxon>
        <taxon>Bacillati</taxon>
        <taxon>Actinomycetota</taxon>
        <taxon>Actinomycetes</taxon>
        <taxon>Micrococcales</taxon>
        <taxon>Brevibacteriaceae</taxon>
        <taxon>Brevibacterium</taxon>
    </lineage>
</organism>
<evidence type="ECO:0000313" key="2">
    <source>
        <dbReference type="Proteomes" id="UP000316406"/>
    </source>
</evidence>
<evidence type="ECO:0000313" key="1">
    <source>
        <dbReference type="EMBL" id="TSI13124.1"/>
    </source>
</evidence>
<protein>
    <submittedName>
        <fullName evidence="1">DUF2877 domain-containing protein</fullName>
    </submittedName>
</protein>
<dbReference type="OrthoDB" id="4871333at2"/>
<sequence length="346" mass="36627">MRSMSRTLPAAASPLPFLDPDDVTALESIFASSQEVSSSEVTVDATVIGLFPTGFYIGVDAHRRGTHVLPVMGPDALQLPTGLQVPQLTADHLGRLRPEMPATVTFSTASAHPRVERIESANLRCAAVRTWRPSRIEPPDLSDPRPCSPGVVASVQDRLNPGLSGLALRSVNLVRALESGVVADVDSFAHALLGYGPGSTPSGDDALCGIALALRWTSQSVLSSCQHSLLASSLSYLALEERTTAVSASLLRAALEGYCIPEIERAIADIARLIRAEKFSGNGHRTTPPLHTFDEAHGLDEVLANINRIGHHSGHDLLTGFLAVLTPAAELTLVSPLEGTIHADDS</sequence>
<accession>A0A556C6P1</accession>
<dbReference type="Proteomes" id="UP000316406">
    <property type="component" value="Unassembled WGS sequence"/>
</dbReference>
<gene>
    <name evidence="1" type="ORF">FO013_18195</name>
</gene>
<dbReference type="Pfam" id="PF11392">
    <property type="entry name" value="AllH"/>
    <property type="match status" value="1"/>
</dbReference>
<keyword evidence="2" id="KW-1185">Reference proteome</keyword>
<dbReference type="InterPro" id="IPR021530">
    <property type="entry name" value="AllH-like"/>
</dbReference>
<proteinExistence type="predicted"/>
<comment type="caution">
    <text evidence="1">The sequence shown here is derived from an EMBL/GenBank/DDBJ whole genome shotgun (WGS) entry which is preliminary data.</text>
</comment>
<reference evidence="1 2" key="1">
    <citation type="submission" date="2019-07" db="EMBL/GenBank/DDBJ databases">
        <title>Draft genome sequence of Brevibacterium aurantiacum XU54 isolated from Xinjiang China.</title>
        <authorList>
            <person name="Xu X."/>
        </authorList>
    </citation>
    <scope>NUCLEOTIDE SEQUENCE [LARGE SCALE GENOMIC DNA]</scope>
    <source>
        <strain evidence="1 2">XU54</strain>
    </source>
</reference>
<name>A0A556C6P1_BREAU</name>
<dbReference type="EMBL" id="VLTK01000013">
    <property type="protein sequence ID" value="TSI13124.1"/>
    <property type="molecule type" value="Genomic_DNA"/>
</dbReference>
<dbReference type="AlphaFoldDB" id="A0A556C6P1"/>